<dbReference type="STRING" id="60547.GCA_000751215_05433"/>
<dbReference type="AlphaFoldDB" id="A0A069PP95"/>
<accession>A0A069PP95</accession>
<comment type="caution">
    <text evidence="2">The sequence shown here is derived from an EMBL/GenBank/DDBJ whole genome shotgun (WGS) entry which is preliminary data.</text>
</comment>
<reference evidence="2 3" key="1">
    <citation type="submission" date="2014-03" db="EMBL/GenBank/DDBJ databases">
        <title>Draft Genome Sequences of Four Burkholderia Strains.</title>
        <authorList>
            <person name="Liu X.Y."/>
            <person name="Li C.X."/>
            <person name="Xu J.H."/>
        </authorList>
    </citation>
    <scope>NUCLEOTIDE SEQUENCE [LARGE SCALE GENOMIC DNA]</scope>
    <source>
        <strain evidence="2 3">DSM 50014</strain>
    </source>
</reference>
<evidence type="ECO:0000313" key="2">
    <source>
        <dbReference type="EMBL" id="KDR42523.1"/>
    </source>
</evidence>
<protein>
    <submittedName>
        <fullName evidence="2">Uncharacterized protein</fullName>
    </submittedName>
</protein>
<evidence type="ECO:0000256" key="1">
    <source>
        <dbReference type="SAM" id="Phobius"/>
    </source>
</evidence>
<keyword evidence="1" id="KW-0472">Membrane</keyword>
<feature type="transmembrane region" description="Helical" evidence="1">
    <location>
        <begin position="35"/>
        <end position="57"/>
    </location>
</feature>
<sequence length="65" mass="7092">MLTFGITDAAEASAPSRTLAPDVGTRWHATTFQLLSVYALIFAVSVMLLLGFMSWVVTGEMKQQN</sequence>
<gene>
    <name evidence="2" type="ORF">BG61_09140</name>
</gene>
<proteinExistence type="predicted"/>
<keyword evidence="1" id="KW-0812">Transmembrane</keyword>
<dbReference type="EMBL" id="JFHC01000016">
    <property type="protein sequence ID" value="KDR42523.1"/>
    <property type="molecule type" value="Genomic_DNA"/>
</dbReference>
<keyword evidence="1" id="KW-1133">Transmembrane helix</keyword>
<keyword evidence="3" id="KW-1185">Reference proteome</keyword>
<name>A0A069PP95_9BURK</name>
<evidence type="ECO:0000313" key="3">
    <source>
        <dbReference type="Proteomes" id="UP000027466"/>
    </source>
</evidence>
<dbReference type="Proteomes" id="UP000027466">
    <property type="component" value="Unassembled WGS sequence"/>
</dbReference>
<organism evidence="2 3">
    <name type="scientific">Caballeronia glathei</name>
    <dbReference type="NCBI Taxonomy" id="60547"/>
    <lineage>
        <taxon>Bacteria</taxon>
        <taxon>Pseudomonadati</taxon>
        <taxon>Pseudomonadota</taxon>
        <taxon>Betaproteobacteria</taxon>
        <taxon>Burkholderiales</taxon>
        <taxon>Burkholderiaceae</taxon>
        <taxon>Caballeronia</taxon>
    </lineage>
</organism>
<dbReference type="RefSeq" id="WP_035941685.1">
    <property type="nucleotide sequence ID" value="NZ_CADFFX010000022.1"/>
</dbReference>